<dbReference type="PROSITE" id="PS51257">
    <property type="entry name" value="PROKAR_LIPOPROTEIN"/>
    <property type="match status" value="1"/>
</dbReference>
<dbReference type="PROSITE" id="PS51782">
    <property type="entry name" value="LYSM"/>
    <property type="match status" value="2"/>
</dbReference>
<feature type="compositionally biased region" description="Low complexity" evidence="1">
    <location>
        <begin position="230"/>
        <end position="253"/>
    </location>
</feature>
<feature type="domain" description="LysM" evidence="3">
    <location>
        <begin position="176"/>
        <end position="220"/>
    </location>
</feature>
<dbReference type="PANTHER" id="PTHR21666">
    <property type="entry name" value="PEPTIDASE-RELATED"/>
    <property type="match status" value="1"/>
</dbReference>
<dbReference type="SUPFAM" id="SSF51261">
    <property type="entry name" value="Duplicated hybrid motif"/>
    <property type="match status" value="1"/>
</dbReference>
<feature type="chain" id="PRO_5046675970" evidence="2">
    <location>
        <begin position="30"/>
        <end position="410"/>
    </location>
</feature>
<evidence type="ECO:0000259" key="3">
    <source>
        <dbReference type="PROSITE" id="PS51782"/>
    </source>
</evidence>
<dbReference type="CDD" id="cd12797">
    <property type="entry name" value="M23_peptidase"/>
    <property type="match status" value="1"/>
</dbReference>
<dbReference type="Pfam" id="PF01476">
    <property type="entry name" value="LysM"/>
    <property type="match status" value="2"/>
</dbReference>
<feature type="region of interest" description="Disordered" evidence="1">
    <location>
        <begin position="230"/>
        <end position="297"/>
    </location>
</feature>
<dbReference type="SUPFAM" id="SSF54106">
    <property type="entry name" value="LysM domain"/>
    <property type="match status" value="1"/>
</dbReference>
<dbReference type="InterPro" id="IPR018392">
    <property type="entry name" value="LysM"/>
</dbReference>
<evidence type="ECO:0000313" key="4">
    <source>
        <dbReference type="EMBL" id="MFD1509317.1"/>
    </source>
</evidence>
<organism evidence="4 5">
    <name type="scientific">Lacimonas salitolerans</name>
    <dbReference type="NCBI Taxonomy" id="1323750"/>
    <lineage>
        <taxon>Bacteria</taxon>
        <taxon>Pseudomonadati</taxon>
        <taxon>Pseudomonadota</taxon>
        <taxon>Alphaproteobacteria</taxon>
        <taxon>Rhodobacterales</taxon>
        <taxon>Paracoccaceae</taxon>
        <taxon>Lacimonas</taxon>
    </lineage>
</organism>
<dbReference type="Proteomes" id="UP001597186">
    <property type="component" value="Unassembled WGS sequence"/>
</dbReference>
<keyword evidence="5" id="KW-1185">Reference proteome</keyword>
<feature type="compositionally biased region" description="Low complexity" evidence="1">
    <location>
        <begin position="156"/>
        <end position="173"/>
    </location>
</feature>
<evidence type="ECO:0000256" key="1">
    <source>
        <dbReference type="SAM" id="MobiDB-lite"/>
    </source>
</evidence>
<protein>
    <submittedName>
        <fullName evidence="4">Peptidoglycan DD-metalloendopeptidase family protein</fullName>
    </submittedName>
</protein>
<dbReference type="InterPro" id="IPR011055">
    <property type="entry name" value="Dup_hybrid_motif"/>
</dbReference>
<proteinExistence type="predicted"/>
<dbReference type="Gene3D" id="3.10.350.10">
    <property type="entry name" value="LysM domain"/>
    <property type="match status" value="2"/>
</dbReference>
<feature type="region of interest" description="Disordered" evidence="1">
    <location>
        <begin position="151"/>
        <end position="180"/>
    </location>
</feature>
<dbReference type="SMART" id="SM00257">
    <property type="entry name" value="LysM"/>
    <property type="match status" value="2"/>
</dbReference>
<evidence type="ECO:0000313" key="5">
    <source>
        <dbReference type="Proteomes" id="UP001597186"/>
    </source>
</evidence>
<sequence>MIARFSPAAPVFSAAFPARRLLMATAATALLAGCEAPLDFDLRGNFGDAPTTAQAARQAAADRPPADNRGVISYPGYQVAVAERGDTVQDVARRIGTDAGALARFNGLQTGDTLRAGEVIALPNRVAEPSPATGATASPDRVDITTLAGSAIDRSTPAGTQTAAAPAPAQTGAEPVRHQVRRGETAYTVARLYDVSVRSLAEWNGLGSDFGLREGQYLLIPVANTAAPARSAAAAPETTTTPLDTPTPGSGSPTPTPPSASQPLPDDDASAATPVEPDAPAPDMGQSQTSASTTDARLGYPVQGKIIRDYAKGRNDGIDIQAAAGTSVKAAASGTVAAITSDADQVPIVVIKHPDNLLTVYANVEGITVAKGDNVSRGQTIAKIRGGDANYVHFEVRKGFDSVDPNPYLN</sequence>
<dbReference type="CDD" id="cd00118">
    <property type="entry name" value="LysM"/>
    <property type="match status" value="2"/>
</dbReference>
<keyword evidence="2" id="KW-0732">Signal</keyword>
<dbReference type="InterPro" id="IPR050570">
    <property type="entry name" value="Cell_wall_metabolism_enzyme"/>
</dbReference>
<feature type="domain" description="LysM" evidence="3">
    <location>
        <begin position="78"/>
        <end position="122"/>
    </location>
</feature>
<dbReference type="InterPro" id="IPR016047">
    <property type="entry name" value="M23ase_b-sheet_dom"/>
</dbReference>
<dbReference type="Gene3D" id="2.70.70.10">
    <property type="entry name" value="Glucose Permease (Domain IIA)"/>
    <property type="match status" value="1"/>
</dbReference>
<accession>A0ABW4ED98</accession>
<evidence type="ECO:0000256" key="2">
    <source>
        <dbReference type="SAM" id="SignalP"/>
    </source>
</evidence>
<reference evidence="5" key="1">
    <citation type="journal article" date="2019" name="Int. J. Syst. Evol. Microbiol.">
        <title>The Global Catalogue of Microorganisms (GCM) 10K type strain sequencing project: providing services to taxonomists for standard genome sequencing and annotation.</title>
        <authorList>
            <consortium name="The Broad Institute Genomics Platform"/>
            <consortium name="The Broad Institute Genome Sequencing Center for Infectious Disease"/>
            <person name="Wu L."/>
            <person name="Ma J."/>
        </authorList>
    </citation>
    <scope>NUCLEOTIDE SEQUENCE [LARGE SCALE GENOMIC DNA]</scope>
    <source>
        <strain evidence="5">CGMCC 1.12477</strain>
    </source>
</reference>
<dbReference type="Pfam" id="PF01551">
    <property type="entry name" value="Peptidase_M23"/>
    <property type="match status" value="1"/>
</dbReference>
<gene>
    <name evidence="4" type="ORF">ACFTOW_07875</name>
</gene>
<feature type="signal peptide" evidence="2">
    <location>
        <begin position="1"/>
        <end position="29"/>
    </location>
</feature>
<feature type="compositionally biased region" description="Polar residues" evidence="1">
    <location>
        <begin position="285"/>
        <end position="295"/>
    </location>
</feature>
<dbReference type="InterPro" id="IPR036779">
    <property type="entry name" value="LysM_dom_sf"/>
</dbReference>
<comment type="caution">
    <text evidence="4">The sequence shown here is derived from an EMBL/GenBank/DDBJ whole genome shotgun (WGS) entry which is preliminary data.</text>
</comment>
<dbReference type="RefSeq" id="WP_379914518.1">
    <property type="nucleotide sequence ID" value="NZ_JBHUDD010000050.1"/>
</dbReference>
<dbReference type="EMBL" id="JBHUDD010000050">
    <property type="protein sequence ID" value="MFD1509317.1"/>
    <property type="molecule type" value="Genomic_DNA"/>
</dbReference>
<name>A0ABW4ED98_9RHOB</name>
<dbReference type="PANTHER" id="PTHR21666:SF270">
    <property type="entry name" value="MUREIN HYDROLASE ACTIVATOR ENVC"/>
    <property type="match status" value="1"/>
</dbReference>